<keyword evidence="2" id="KW-1185">Reference proteome</keyword>
<proteinExistence type="predicted"/>
<dbReference type="EMBL" id="KK583230">
    <property type="protein sequence ID" value="KDO25638.1"/>
    <property type="molecule type" value="Genomic_DNA"/>
</dbReference>
<dbReference type="PANTHER" id="PTHR37066">
    <property type="entry name" value="HELICASE-ASSOCIATED"/>
    <property type="match status" value="1"/>
</dbReference>
<dbReference type="STRING" id="695850.A0A067C549"/>
<protein>
    <recommendedName>
        <fullName evidence="3">Helicase-associated domain-containing protein</fullName>
    </recommendedName>
</protein>
<organism evidence="1 2">
    <name type="scientific">Saprolegnia parasitica (strain CBS 223.65)</name>
    <dbReference type="NCBI Taxonomy" id="695850"/>
    <lineage>
        <taxon>Eukaryota</taxon>
        <taxon>Sar</taxon>
        <taxon>Stramenopiles</taxon>
        <taxon>Oomycota</taxon>
        <taxon>Saprolegniomycetes</taxon>
        <taxon>Saprolegniales</taxon>
        <taxon>Saprolegniaceae</taxon>
        <taxon>Saprolegnia</taxon>
    </lineage>
</organism>
<name>A0A067C549_SAPPC</name>
<dbReference type="PANTHER" id="PTHR37066:SF1">
    <property type="entry name" value="LNS2_PITP DOMAIN-CONTAINING PROTEIN"/>
    <property type="match status" value="1"/>
</dbReference>
<accession>A0A067C549</accession>
<evidence type="ECO:0008006" key="3">
    <source>
        <dbReference type="Google" id="ProtNLM"/>
    </source>
</evidence>
<dbReference type="RefSeq" id="XP_012203670.1">
    <property type="nucleotide sequence ID" value="XM_012348280.1"/>
</dbReference>
<dbReference type="VEuPathDB" id="FungiDB:SPRG_08937"/>
<gene>
    <name evidence="1" type="ORF">SPRG_08937</name>
</gene>
<dbReference type="OrthoDB" id="121164at2759"/>
<dbReference type="KEGG" id="spar:SPRG_08937"/>
<evidence type="ECO:0000313" key="1">
    <source>
        <dbReference type="EMBL" id="KDO25638.1"/>
    </source>
</evidence>
<reference evidence="1 2" key="1">
    <citation type="journal article" date="2013" name="PLoS Genet.">
        <title>Distinctive expansion of potential virulence genes in the genome of the oomycete fish pathogen Saprolegnia parasitica.</title>
        <authorList>
            <person name="Jiang R.H."/>
            <person name="de Bruijn I."/>
            <person name="Haas B.J."/>
            <person name="Belmonte R."/>
            <person name="Lobach L."/>
            <person name="Christie J."/>
            <person name="van den Ackerveken G."/>
            <person name="Bottin A."/>
            <person name="Bulone V."/>
            <person name="Diaz-Moreno S.M."/>
            <person name="Dumas B."/>
            <person name="Fan L."/>
            <person name="Gaulin E."/>
            <person name="Govers F."/>
            <person name="Grenville-Briggs L.J."/>
            <person name="Horner N.R."/>
            <person name="Levin J.Z."/>
            <person name="Mammella M."/>
            <person name="Meijer H.J."/>
            <person name="Morris P."/>
            <person name="Nusbaum C."/>
            <person name="Oome S."/>
            <person name="Phillips A.J."/>
            <person name="van Rooyen D."/>
            <person name="Rzeszutek E."/>
            <person name="Saraiva M."/>
            <person name="Secombes C.J."/>
            <person name="Seidl M.F."/>
            <person name="Snel B."/>
            <person name="Stassen J.H."/>
            <person name="Sykes S."/>
            <person name="Tripathy S."/>
            <person name="van den Berg H."/>
            <person name="Vega-Arreguin J.C."/>
            <person name="Wawra S."/>
            <person name="Young S.K."/>
            <person name="Zeng Q."/>
            <person name="Dieguez-Uribeondo J."/>
            <person name="Russ C."/>
            <person name="Tyler B.M."/>
            <person name="van West P."/>
        </authorList>
    </citation>
    <scope>NUCLEOTIDE SEQUENCE [LARGE SCALE GENOMIC DNA]</scope>
    <source>
        <strain evidence="1 2">CBS 223.65</strain>
    </source>
</reference>
<dbReference type="AlphaFoldDB" id="A0A067C549"/>
<dbReference type="Proteomes" id="UP000030745">
    <property type="component" value="Unassembled WGS sequence"/>
</dbReference>
<evidence type="ECO:0000313" key="2">
    <source>
        <dbReference type="Proteomes" id="UP000030745"/>
    </source>
</evidence>
<dbReference type="GeneID" id="24131138"/>
<sequence length="568" mass="63673">MYEPNCFAQLDAIGYEWSPPPRCMHRCVVRFNGAYCVRHVPLSALVQALVAFRHRHGHLNVPDAFVVPENDAAWPEEGSNVLLSRAAQTLCAHFYELSDADVATVHNLSLCTELPHWDDTKQLLALYVKITNQRAVPIEFVVPSAAPWPPRFHHVALGEVAWYLGRKRLVLPRGMLPELDALGVIFHTPATDFVVPDDWDIPWRGLRLGRYVPELRQAVAQLLVPKATFEALGELLERPPEVTPALLRYEPRPLSPSRKRRRVDHRGIDDEKVDALILYRRLFGNLAIPRDFVVEFFDDRWPAPLGGWLLGTYAALLRHRRHLLPPEKKAALDALGFLWQLKPGAISVTTSLSLKVATFSVLIAALRAYKAKTGHLDVPAGYAVPLGAPWPSDAAGIVLKPVLTLLRHHFYDLSTNEAADLHALDFCSDLPSWPAFLELLECFKTEFGHGGVGLDFCVPSTRAWPTEWHRAPLGEIAHGVGLLMAGFEAKKAQQLADTGFLFNSPATWRRTVDGLQQYHRLHRCIEVPPKFVVPDEPAWPQDLRGLQLGRFCGFLKQALTAQMLPPTT</sequence>